<dbReference type="Proteomes" id="UP000257109">
    <property type="component" value="Unassembled WGS sequence"/>
</dbReference>
<keyword evidence="1" id="KW-0472">Membrane</keyword>
<gene>
    <name evidence="2" type="ORF">CR513_23692</name>
</gene>
<dbReference type="AlphaFoldDB" id="A0A371GU69"/>
<name>A0A371GU69_MUCPR</name>
<evidence type="ECO:0000313" key="2">
    <source>
        <dbReference type="EMBL" id="RDX93986.1"/>
    </source>
</evidence>
<evidence type="ECO:0000313" key="3">
    <source>
        <dbReference type="Proteomes" id="UP000257109"/>
    </source>
</evidence>
<evidence type="ECO:0000256" key="1">
    <source>
        <dbReference type="SAM" id="Phobius"/>
    </source>
</evidence>
<protein>
    <submittedName>
        <fullName evidence="2">Uncharacterized protein</fullName>
    </submittedName>
</protein>
<keyword evidence="3" id="KW-1185">Reference proteome</keyword>
<reference evidence="2" key="1">
    <citation type="submission" date="2018-05" db="EMBL/GenBank/DDBJ databases">
        <title>Draft genome of Mucuna pruriens seed.</title>
        <authorList>
            <person name="Nnadi N.E."/>
            <person name="Vos R."/>
            <person name="Hasami M.H."/>
            <person name="Devisetty U.K."/>
            <person name="Aguiy J.C."/>
        </authorList>
    </citation>
    <scope>NUCLEOTIDE SEQUENCE [LARGE SCALE GENOMIC DNA]</scope>
    <source>
        <strain evidence="2">JCA_2017</strain>
    </source>
</reference>
<feature type="non-terminal residue" evidence="2">
    <location>
        <position position="1"/>
    </location>
</feature>
<keyword evidence="1" id="KW-1133">Transmembrane helix</keyword>
<accession>A0A371GU69</accession>
<keyword evidence="1" id="KW-0812">Transmembrane</keyword>
<proteinExistence type="predicted"/>
<comment type="caution">
    <text evidence="2">The sequence shown here is derived from an EMBL/GenBank/DDBJ whole genome shotgun (WGS) entry which is preliminary data.</text>
</comment>
<sequence length="108" mass="12375">MVDEMAGLTNVLDPLAIRILYMPTVLIMIVYLFPIFPISSLDYAWQLYMSVTLGNLFPYVRTRLLLVYTMKIWPSGHIDYLKAHFVPKGYTLISSLDYGDNTFSSGQN</sequence>
<dbReference type="EMBL" id="QJKJ01004479">
    <property type="protein sequence ID" value="RDX93986.1"/>
    <property type="molecule type" value="Genomic_DNA"/>
</dbReference>
<organism evidence="2 3">
    <name type="scientific">Mucuna pruriens</name>
    <name type="common">Velvet bean</name>
    <name type="synonym">Dolichos pruriens</name>
    <dbReference type="NCBI Taxonomy" id="157652"/>
    <lineage>
        <taxon>Eukaryota</taxon>
        <taxon>Viridiplantae</taxon>
        <taxon>Streptophyta</taxon>
        <taxon>Embryophyta</taxon>
        <taxon>Tracheophyta</taxon>
        <taxon>Spermatophyta</taxon>
        <taxon>Magnoliopsida</taxon>
        <taxon>eudicotyledons</taxon>
        <taxon>Gunneridae</taxon>
        <taxon>Pentapetalae</taxon>
        <taxon>rosids</taxon>
        <taxon>fabids</taxon>
        <taxon>Fabales</taxon>
        <taxon>Fabaceae</taxon>
        <taxon>Papilionoideae</taxon>
        <taxon>50 kb inversion clade</taxon>
        <taxon>NPAAA clade</taxon>
        <taxon>indigoferoid/millettioid clade</taxon>
        <taxon>Phaseoleae</taxon>
        <taxon>Mucuna</taxon>
    </lineage>
</organism>
<feature type="transmembrane region" description="Helical" evidence="1">
    <location>
        <begin position="15"/>
        <end position="37"/>
    </location>
</feature>